<dbReference type="AlphaFoldDB" id="A0A5N0DYY3"/>
<keyword evidence="3" id="KW-1185">Reference proteome</keyword>
<dbReference type="InterPro" id="IPR022536">
    <property type="entry name" value="EspC"/>
</dbReference>
<dbReference type="Pfam" id="PF10824">
    <property type="entry name" value="T7SS_ESX_EspC"/>
    <property type="match status" value="1"/>
</dbReference>
<feature type="compositionally biased region" description="Low complexity" evidence="1">
    <location>
        <begin position="174"/>
        <end position="199"/>
    </location>
</feature>
<accession>A0A5N0DYY3</accession>
<dbReference type="RefSeq" id="WP_150407431.1">
    <property type="nucleotide sequence ID" value="NZ_VXLC01000031.1"/>
</dbReference>
<sequence>MPDSMEIEPSVLRELALQHDQVARDTREWAKPPTHWLDTFESTYGKIADPVHQALIRYYEARQRAGNALAKEHDDTAAALRSSADAYEHADAEIGSFVSRTAEPFVEPSPAAPFPANGAAPSVPAAEANGSRAASAPNGAAPVGNPLSAAQQPAAEHPIDGAAAKTDSAGTPTAGPVSAPISAGAPPGPPVGVDAGPMPSYGTGADRAEPPGPAGPAPHVDATLIPVLPPFLAAARAARDRAAEPAHVVNEADNEDLIIAQTLLGGILAATETTAVGLDWAVAVVRGAAGAGIFVTSNEGRGWLPAGLFLPNEVSTPWMWDGPDGLLGADIGDGGSPWEGVADPARVLAEFGLVWGGKTDSRLSALASSAPLAADLRTQLSDVAMAANVGPVYELDLRVFTPDTTDRLGLAGSPAAVESTATVPDSGVRARCVQLAADAHNLMGRAGSAAAAADSRRLRERILALAEVGQEISTESFDELADANDLLVAEMLPLRVDAHLIELGALRVDDRSSILRALVFERRCNELVLLLAGEPTRQCLRDAVYAHEQIVGHPQFVEAPAAVVAADAGRVAQDAARVAGSAVGGKVTPPSDVAPPRVTPESS</sequence>
<dbReference type="OrthoDB" id="4495983at2"/>
<evidence type="ECO:0000313" key="2">
    <source>
        <dbReference type="EMBL" id="KAA8881906.1"/>
    </source>
</evidence>
<dbReference type="Proteomes" id="UP000323876">
    <property type="component" value="Unassembled WGS sequence"/>
</dbReference>
<comment type="caution">
    <text evidence="2">The sequence shown here is derived from an EMBL/GenBank/DDBJ whole genome shotgun (WGS) entry which is preliminary data.</text>
</comment>
<gene>
    <name evidence="2" type="ORF">F3087_40280</name>
</gene>
<organism evidence="2 3">
    <name type="scientific">Nocardia colli</name>
    <dbReference type="NCBI Taxonomy" id="2545717"/>
    <lineage>
        <taxon>Bacteria</taxon>
        <taxon>Bacillati</taxon>
        <taxon>Actinomycetota</taxon>
        <taxon>Actinomycetes</taxon>
        <taxon>Mycobacteriales</taxon>
        <taxon>Nocardiaceae</taxon>
        <taxon>Nocardia</taxon>
    </lineage>
</organism>
<dbReference type="GO" id="GO:0009306">
    <property type="term" value="P:protein secretion"/>
    <property type="evidence" value="ECO:0007669"/>
    <property type="project" value="InterPro"/>
</dbReference>
<feature type="region of interest" description="Disordered" evidence="1">
    <location>
        <begin position="108"/>
        <end position="219"/>
    </location>
</feature>
<reference evidence="2 3" key="1">
    <citation type="submission" date="2019-09" db="EMBL/GenBank/DDBJ databases">
        <authorList>
            <person name="Wang X."/>
        </authorList>
    </citation>
    <scope>NUCLEOTIDE SEQUENCE [LARGE SCALE GENOMIC DNA]</scope>
    <source>
        <strain evidence="2 3">CICC 11023</strain>
    </source>
</reference>
<evidence type="ECO:0000256" key="1">
    <source>
        <dbReference type="SAM" id="MobiDB-lite"/>
    </source>
</evidence>
<name>A0A5N0DYY3_9NOCA</name>
<dbReference type="EMBL" id="VXLC01000031">
    <property type="protein sequence ID" value="KAA8881906.1"/>
    <property type="molecule type" value="Genomic_DNA"/>
</dbReference>
<proteinExistence type="predicted"/>
<feature type="region of interest" description="Disordered" evidence="1">
    <location>
        <begin position="580"/>
        <end position="603"/>
    </location>
</feature>
<evidence type="ECO:0000313" key="3">
    <source>
        <dbReference type="Proteomes" id="UP000323876"/>
    </source>
</evidence>
<protein>
    <submittedName>
        <fullName evidence="2">Uncharacterized protein</fullName>
    </submittedName>
</protein>
<feature type="compositionally biased region" description="Low complexity" evidence="1">
    <location>
        <begin position="114"/>
        <end position="136"/>
    </location>
</feature>